<dbReference type="PANTHER" id="PTHR42789:SF1">
    <property type="entry name" value="D-ISOMER SPECIFIC 2-HYDROXYACID DEHYDROGENASE FAMILY PROTEIN (AFU_ORTHOLOGUE AFUA_6G10090)"/>
    <property type="match status" value="1"/>
</dbReference>
<evidence type="ECO:0000256" key="5">
    <source>
        <dbReference type="RuleBase" id="RU003719"/>
    </source>
</evidence>
<dbReference type="GO" id="GO:0051287">
    <property type="term" value="F:NAD binding"/>
    <property type="evidence" value="ECO:0007669"/>
    <property type="project" value="InterPro"/>
</dbReference>
<comment type="similarity">
    <text evidence="1 5">Belongs to the D-isomer specific 2-hydroxyacid dehydrogenase family.</text>
</comment>
<dbReference type="GO" id="GO:0008652">
    <property type="term" value="P:amino acid biosynthetic process"/>
    <property type="evidence" value="ECO:0007669"/>
    <property type="project" value="UniProtKB-KW"/>
</dbReference>
<evidence type="ECO:0000256" key="2">
    <source>
        <dbReference type="ARBA" id="ARBA00022605"/>
    </source>
</evidence>
<dbReference type="Proteomes" id="UP001156690">
    <property type="component" value="Unassembled WGS sequence"/>
</dbReference>
<keyword evidence="4" id="KW-0520">NAD</keyword>
<protein>
    <submittedName>
        <fullName evidence="8">Oxidoreductase</fullName>
    </submittedName>
</protein>
<feature type="domain" description="D-isomer specific 2-hydroxyacid dehydrogenase catalytic" evidence="6">
    <location>
        <begin position="26"/>
        <end position="315"/>
    </location>
</feature>
<dbReference type="InterPro" id="IPR029752">
    <property type="entry name" value="D-isomer_DH_CS1"/>
</dbReference>
<dbReference type="Pfam" id="PF02826">
    <property type="entry name" value="2-Hacid_dh_C"/>
    <property type="match status" value="1"/>
</dbReference>
<dbReference type="PROSITE" id="PS00065">
    <property type="entry name" value="D_2_HYDROXYACID_DH_1"/>
    <property type="match status" value="1"/>
</dbReference>
<keyword evidence="3 5" id="KW-0560">Oxidoreductase</keyword>
<keyword evidence="9" id="KW-1185">Reference proteome</keyword>
<dbReference type="SUPFAM" id="SSF52283">
    <property type="entry name" value="Formate/glycerate dehydrogenase catalytic domain-like"/>
    <property type="match status" value="1"/>
</dbReference>
<dbReference type="CDD" id="cd12172">
    <property type="entry name" value="PGDH_like_2"/>
    <property type="match status" value="1"/>
</dbReference>
<name>A0AAV5NZA9_9VIBR</name>
<dbReference type="InterPro" id="IPR050857">
    <property type="entry name" value="D-2-hydroxyacid_DH"/>
</dbReference>
<dbReference type="InterPro" id="IPR036291">
    <property type="entry name" value="NAD(P)-bd_dom_sf"/>
</dbReference>
<dbReference type="EMBL" id="BSNX01000075">
    <property type="protein sequence ID" value="GLQ76001.1"/>
    <property type="molecule type" value="Genomic_DNA"/>
</dbReference>
<dbReference type="SUPFAM" id="SSF51735">
    <property type="entry name" value="NAD(P)-binding Rossmann-fold domains"/>
    <property type="match status" value="1"/>
</dbReference>
<evidence type="ECO:0000256" key="4">
    <source>
        <dbReference type="ARBA" id="ARBA00023027"/>
    </source>
</evidence>
<proteinExistence type="inferred from homology"/>
<evidence type="ECO:0000313" key="9">
    <source>
        <dbReference type="Proteomes" id="UP001156690"/>
    </source>
</evidence>
<sequence>MRVNVMNKGKILVTPRSLSLNGHPAFESLKKLGYEMVFCQPGKSPTEEELLAVIPECVGWIAGVEPVSEKVIGSAKQLKVISRNGTGVDNLPLASIEKAGIEVCRAEGANARGVAELAIAMMLSGLRHIPETAEGLKSGQWTRALGQEIQGKLVGVIGMGAIGRQVAQMALGLGTQVIAFDPILKGQLVLNDEFKFTEVSQLLKLADIITFHCPAPLDGKPIISASTLESMKDGVVIINTARASLVNHDVIYDGLCSGKISVYAVDVYDTEPPASHPLWQHERCIATSHIGGYTQESVDKATIAAVSNLLSVLEDDNA</sequence>
<evidence type="ECO:0000313" key="8">
    <source>
        <dbReference type="EMBL" id="GLQ76001.1"/>
    </source>
</evidence>
<dbReference type="Gene3D" id="3.40.50.720">
    <property type="entry name" value="NAD(P)-binding Rossmann-like Domain"/>
    <property type="match status" value="2"/>
</dbReference>
<evidence type="ECO:0000259" key="7">
    <source>
        <dbReference type="Pfam" id="PF02826"/>
    </source>
</evidence>
<reference evidence="9" key="1">
    <citation type="journal article" date="2019" name="Int. J. Syst. Evol. Microbiol.">
        <title>The Global Catalogue of Microorganisms (GCM) 10K type strain sequencing project: providing services to taxonomists for standard genome sequencing and annotation.</title>
        <authorList>
            <consortium name="The Broad Institute Genomics Platform"/>
            <consortium name="The Broad Institute Genome Sequencing Center for Infectious Disease"/>
            <person name="Wu L."/>
            <person name="Ma J."/>
        </authorList>
    </citation>
    <scope>NUCLEOTIDE SEQUENCE [LARGE SCALE GENOMIC DNA]</scope>
    <source>
        <strain evidence="9">NBRC 15640</strain>
    </source>
</reference>
<accession>A0AAV5NZA9</accession>
<dbReference type="InterPro" id="IPR006140">
    <property type="entry name" value="D-isomer_DH_NAD-bd"/>
</dbReference>
<dbReference type="PANTHER" id="PTHR42789">
    <property type="entry name" value="D-ISOMER SPECIFIC 2-HYDROXYACID DEHYDROGENASE FAMILY PROTEIN (AFU_ORTHOLOGUE AFUA_6G10090)"/>
    <property type="match status" value="1"/>
</dbReference>
<organism evidence="8 9">
    <name type="scientific">Vibrio penaeicida</name>
    <dbReference type="NCBI Taxonomy" id="104609"/>
    <lineage>
        <taxon>Bacteria</taxon>
        <taxon>Pseudomonadati</taxon>
        <taxon>Pseudomonadota</taxon>
        <taxon>Gammaproteobacteria</taxon>
        <taxon>Vibrionales</taxon>
        <taxon>Vibrionaceae</taxon>
        <taxon>Vibrio</taxon>
    </lineage>
</organism>
<dbReference type="InterPro" id="IPR006139">
    <property type="entry name" value="D-isomer_2_OHA_DH_cat_dom"/>
</dbReference>
<evidence type="ECO:0000259" key="6">
    <source>
        <dbReference type="Pfam" id="PF00389"/>
    </source>
</evidence>
<dbReference type="Pfam" id="PF00389">
    <property type="entry name" value="2-Hacid_dh"/>
    <property type="match status" value="1"/>
</dbReference>
<keyword evidence="2" id="KW-0028">Amino-acid biosynthesis</keyword>
<evidence type="ECO:0000256" key="3">
    <source>
        <dbReference type="ARBA" id="ARBA00023002"/>
    </source>
</evidence>
<dbReference type="AlphaFoldDB" id="A0AAV5NZA9"/>
<evidence type="ECO:0000256" key="1">
    <source>
        <dbReference type="ARBA" id="ARBA00005854"/>
    </source>
</evidence>
<dbReference type="GO" id="GO:0016616">
    <property type="term" value="F:oxidoreductase activity, acting on the CH-OH group of donors, NAD or NADP as acceptor"/>
    <property type="evidence" value="ECO:0007669"/>
    <property type="project" value="InterPro"/>
</dbReference>
<feature type="domain" description="D-isomer specific 2-hydroxyacid dehydrogenase NAD-binding" evidence="7">
    <location>
        <begin position="119"/>
        <end position="291"/>
    </location>
</feature>
<comment type="caution">
    <text evidence="8">The sequence shown here is derived from an EMBL/GenBank/DDBJ whole genome shotgun (WGS) entry which is preliminary data.</text>
</comment>
<gene>
    <name evidence="8" type="ORF">GCM10007932_53640</name>
</gene>